<dbReference type="RefSeq" id="WP_207258398.1">
    <property type="nucleotide sequence ID" value="NZ_JAFMPP010000011.1"/>
</dbReference>
<sequence>MVVHFDLHADTAMRNRKREAMPAKPIVILPKHGTSGVGGLRMPDGTSALVVDATAHRKGLEAADKKLNDILKTARLKGGQGGSRHGG</sequence>
<evidence type="ECO:0000313" key="1">
    <source>
        <dbReference type="EMBL" id="MBO0663584.1"/>
    </source>
</evidence>
<dbReference type="Proteomes" id="UP000664122">
    <property type="component" value="Unassembled WGS sequence"/>
</dbReference>
<accession>A0A939G200</accession>
<reference evidence="1" key="1">
    <citation type="submission" date="2021-03" db="EMBL/GenBank/DDBJ databases">
        <title>Whole genome sequence of Jiella sp. CQZ9-1.</title>
        <authorList>
            <person name="Tuo L."/>
        </authorList>
    </citation>
    <scope>NUCLEOTIDE SEQUENCE</scope>
    <source>
        <strain evidence="1">CQZ9-1</strain>
    </source>
</reference>
<dbReference type="AlphaFoldDB" id="A0A939G200"/>
<keyword evidence="2" id="KW-1185">Reference proteome</keyword>
<dbReference type="EMBL" id="JAFMPP010000011">
    <property type="protein sequence ID" value="MBO0663584.1"/>
    <property type="molecule type" value="Genomic_DNA"/>
</dbReference>
<proteinExistence type="predicted"/>
<organism evidence="1 2">
    <name type="scientific">Jiella flava</name>
    <dbReference type="NCBI Taxonomy" id="2816857"/>
    <lineage>
        <taxon>Bacteria</taxon>
        <taxon>Pseudomonadati</taxon>
        <taxon>Pseudomonadota</taxon>
        <taxon>Alphaproteobacteria</taxon>
        <taxon>Hyphomicrobiales</taxon>
        <taxon>Aurantimonadaceae</taxon>
        <taxon>Jiella</taxon>
    </lineage>
</organism>
<gene>
    <name evidence="1" type="ORF">J1C48_13425</name>
</gene>
<protein>
    <submittedName>
        <fullName evidence="1">Uncharacterized protein</fullName>
    </submittedName>
</protein>
<name>A0A939G200_9HYPH</name>
<evidence type="ECO:0000313" key="2">
    <source>
        <dbReference type="Proteomes" id="UP000664122"/>
    </source>
</evidence>
<comment type="caution">
    <text evidence="1">The sequence shown here is derived from an EMBL/GenBank/DDBJ whole genome shotgun (WGS) entry which is preliminary data.</text>
</comment>